<dbReference type="InterPro" id="IPR009057">
    <property type="entry name" value="Homeodomain-like_sf"/>
</dbReference>
<dbReference type="Pfam" id="PF12833">
    <property type="entry name" value="HTH_18"/>
    <property type="match status" value="1"/>
</dbReference>
<name>A0ABV0ARY0_9ACTN</name>
<dbReference type="PROSITE" id="PS01124">
    <property type="entry name" value="HTH_ARAC_FAMILY_2"/>
    <property type="match status" value="1"/>
</dbReference>
<dbReference type="PROSITE" id="PS00041">
    <property type="entry name" value="HTH_ARAC_FAMILY_1"/>
    <property type="match status" value="1"/>
</dbReference>
<evidence type="ECO:0000313" key="5">
    <source>
        <dbReference type="EMBL" id="MEN3537582.1"/>
    </source>
</evidence>
<feature type="domain" description="HTH araC/xylS-type" evidence="4">
    <location>
        <begin position="10"/>
        <end position="108"/>
    </location>
</feature>
<gene>
    <name evidence="5" type="ORF">AAH991_20895</name>
</gene>
<dbReference type="RefSeq" id="WP_346227545.1">
    <property type="nucleotide sequence ID" value="NZ_JBDJAW010000017.1"/>
</dbReference>
<evidence type="ECO:0000259" key="4">
    <source>
        <dbReference type="PROSITE" id="PS01124"/>
    </source>
</evidence>
<dbReference type="PANTHER" id="PTHR46796:SF2">
    <property type="entry name" value="TRANSCRIPTIONAL REGULATORY PROTEIN"/>
    <property type="match status" value="1"/>
</dbReference>
<evidence type="ECO:0000256" key="2">
    <source>
        <dbReference type="ARBA" id="ARBA00023125"/>
    </source>
</evidence>
<protein>
    <submittedName>
        <fullName evidence="5">AraC family transcriptional regulator</fullName>
    </submittedName>
</protein>
<keyword evidence="6" id="KW-1185">Reference proteome</keyword>
<comment type="caution">
    <text evidence="5">The sequence shown here is derived from an EMBL/GenBank/DDBJ whole genome shotgun (WGS) entry which is preliminary data.</text>
</comment>
<dbReference type="PANTHER" id="PTHR46796">
    <property type="entry name" value="HTH-TYPE TRANSCRIPTIONAL ACTIVATOR RHAS-RELATED"/>
    <property type="match status" value="1"/>
</dbReference>
<sequence length="258" mass="27978">MDDVIERAALRVIENMHENLGEPITIDDMARVAMFSKFHFSRVFQRVTGLSPGRFLSAVRLREAKRLLASTAMSVTNISHQVGYSSVGTFSSRFTSSVGLSPSRYRVLGSVTPQLLASERATGASTATIRGEISSPLPARPVFAGLFPERILGGRPVSYTVLDRPGPFELRDVPAGRWHLIAQSVAPGHEDAFGPARGDDESQCIACHGPITVRAGDGSYPSDVRADVRLRPMRPLDPPVLLALRDLLSPMSVQDQAC</sequence>
<dbReference type="InterPro" id="IPR050204">
    <property type="entry name" value="AraC_XylS_family_regulators"/>
</dbReference>
<keyword evidence="3" id="KW-0804">Transcription</keyword>
<dbReference type="EMBL" id="JBDJAW010000017">
    <property type="protein sequence ID" value="MEN3537582.1"/>
    <property type="molecule type" value="Genomic_DNA"/>
</dbReference>
<dbReference type="SMART" id="SM00342">
    <property type="entry name" value="HTH_ARAC"/>
    <property type="match status" value="1"/>
</dbReference>
<evidence type="ECO:0000256" key="1">
    <source>
        <dbReference type="ARBA" id="ARBA00023015"/>
    </source>
</evidence>
<proteinExistence type="predicted"/>
<dbReference type="InterPro" id="IPR018062">
    <property type="entry name" value="HTH_AraC-typ_CS"/>
</dbReference>
<reference evidence="5 6" key="1">
    <citation type="submission" date="2024-05" db="EMBL/GenBank/DDBJ databases">
        <title>Microbispora sp.ZYX-F-249.</title>
        <authorList>
            <person name="Xie H."/>
        </authorList>
    </citation>
    <scope>NUCLEOTIDE SEQUENCE [LARGE SCALE GENOMIC DNA]</scope>
    <source>
        <strain evidence="5 6">ZYX-F-249</strain>
    </source>
</reference>
<dbReference type="Proteomes" id="UP001447516">
    <property type="component" value="Unassembled WGS sequence"/>
</dbReference>
<evidence type="ECO:0000313" key="6">
    <source>
        <dbReference type="Proteomes" id="UP001447516"/>
    </source>
</evidence>
<keyword evidence="1" id="KW-0805">Transcription regulation</keyword>
<dbReference type="PRINTS" id="PR00032">
    <property type="entry name" value="HTHARAC"/>
</dbReference>
<accession>A0ABV0ARY0</accession>
<dbReference type="Gene3D" id="1.10.10.60">
    <property type="entry name" value="Homeodomain-like"/>
    <property type="match status" value="2"/>
</dbReference>
<dbReference type="InterPro" id="IPR018060">
    <property type="entry name" value="HTH_AraC"/>
</dbReference>
<dbReference type="SUPFAM" id="SSF46689">
    <property type="entry name" value="Homeodomain-like"/>
    <property type="match status" value="2"/>
</dbReference>
<organism evidence="5 6">
    <name type="scientific">Microbispora maris</name>
    <dbReference type="NCBI Taxonomy" id="3144104"/>
    <lineage>
        <taxon>Bacteria</taxon>
        <taxon>Bacillati</taxon>
        <taxon>Actinomycetota</taxon>
        <taxon>Actinomycetes</taxon>
        <taxon>Streptosporangiales</taxon>
        <taxon>Streptosporangiaceae</taxon>
        <taxon>Microbispora</taxon>
    </lineage>
</organism>
<dbReference type="InterPro" id="IPR020449">
    <property type="entry name" value="Tscrpt_reg_AraC-type_HTH"/>
</dbReference>
<evidence type="ECO:0000256" key="3">
    <source>
        <dbReference type="ARBA" id="ARBA00023163"/>
    </source>
</evidence>
<keyword evidence="2" id="KW-0238">DNA-binding</keyword>